<protein>
    <submittedName>
        <fullName evidence="2">Uncharacterized protein</fullName>
    </submittedName>
</protein>
<evidence type="ECO:0000256" key="1">
    <source>
        <dbReference type="SAM" id="Phobius"/>
    </source>
</evidence>
<keyword evidence="1" id="KW-0472">Membrane</keyword>
<gene>
    <name evidence="2" type="ORF">CBO05P2_090</name>
</gene>
<dbReference type="Proteomes" id="UP000054164">
    <property type="component" value="Unassembled WGS sequence"/>
</dbReference>
<sequence>MKINEILNAKNVIIFSSYWLIMCVVYLISLICPETKFADKMEKMKIGFILGIIAIVDLFALVYVLLK</sequence>
<dbReference type="HOGENOM" id="CLU_2804802_0_0_9"/>
<name>A0A060N6A1_CLOBO</name>
<dbReference type="RefSeq" id="WP_030032271.1">
    <property type="nucleotide sequence ID" value="NZ_BA000059.1"/>
</dbReference>
<reference evidence="2" key="1">
    <citation type="submission" date="2013-10" db="EMBL/GenBank/DDBJ databases">
        <title>Draft genome sequence of Clostridium botulinum type B strain Osaka05.</title>
        <authorList>
            <person name="Sakaguchi Y."/>
            <person name="Hosomi K."/>
            <person name="Uchiyama J."/>
            <person name="Ogura Y."/>
            <person name="Sakaguchi M."/>
            <person name="Kohda T."/>
            <person name="Mukamoto M."/>
            <person name="Misawa N."/>
            <person name="Matsuzaki S."/>
            <person name="Hayashi T."/>
            <person name="Kozaki S."/>
        </authorList>
    </citation>
    <scope>NUCLEOTIDE SEQUENCE</scope>
    <source>
        <strain evidence="2">Osaka05</strain>
    </source>
</reference>
<keyword evidence="1" id="KW-0812">Transmembrane</keyword>
<evidence type="ECO:0000313" key="2">
    <source>
        <dbReference type="EMBL" id="BAO05115.1"/>
    </source>
</evidence>
<feature type="transmembrane region" description="Helical" evidence="1">
    <location>
        <begin position="12"/>
        <end position="32"/>
    </location>
</feature>
<organism evidence="2">
    <name type="scientific">Clostridium botulinum B str. Osaka05</name>
    <dbReference type="NCBI Taxonomy" id="1407017"/>
    <lineage>
        <taxon>Bacteria</taxon>
        <taxon>Bacillati</taxon>
        <taxon>Bacillota</taxon>
        <taxon>Clostridia</taxon>
        <taxon>Eubacteriales</taxon>
        <taxon>Clostridiaceae</taxon>
        <taxon>Clostridium</taxon>
    </lineage>
</organism>
<dbReference type="AlphaFoldDB" id="A0A060N6A1"/>
<dbReference type="EMBL" id="BA000059">
    <property type="protein sequence ID" value="BAO05115.1"/>
    <property type="molecule type" value="Genomic_DNA"/>
</dbReference>
<proteinExistence type="predicted"/>
<keyword evidence="1" id="KW-1133">Transmembrane helix</keyword>
<feature type="transmembrane region" description="Helical" evidence="1">
    <location>
        <begin position="44"/>
        <end position="66"/>
    </location>
</feature>
<accession>A0A060N6A1</accession>